<evidence type="ECO:0000313" key="1">
    <source>
        <dbReference type="EMBL" id="CAB4160515.1"/>
    </source>
</evidence>
<sequence>MNLDQRFEDYKLNAYVPEQEVVIERPKGLPSPGVVAPLVTEGVSAVVSDIEQRPAESLYALGKGAIEGAIGTPGDLISILKGAYYAATTPEGKSKLEEFTRGLESSTGLPTTEDVKAFINELVPQLQTKATAAESVGEILAPSGLATYATKGVVKGIKQIKKATK</sequence>
<organism evidence="1">
    <name type="scientific">uncultured Caudovirales phage</name>
    <dbReference type="NCBI Taxonomy" id="2100421"/>
    <lineage>
        <taxon>Viruses</taxon>
        <taxon>Duplodnaviria</taxon>
        <taxon>Heunggongvirae</taxon>
        <taxon>Uroviricota</taxon>
        <taxon>Caudoviricetes</taxon>
        <taxon>Peduoviridae</taxon>
        <taxon>Maltschvirus</taxon>
        <taxon>Maltschvirus maltsch</taxon>
    </lineage>
</organism>
<gene>
    <name evidence="1" type="ORF">UFOVP765_14</name>
</gene>
<dbReference type="EMBL" id="LR796703">
    <property type="protein sequence ID" value="CAB4160515.1"/>
    <property type="molecule type" value="Genomic_DNA"/>
</dbReference>
<protein>
    <submittedName>
        <fullName evidence="1">Uncharacterized protein</fullName>
    </submittedName>
</protein>
<reference evidence="1" key="1">
    <citation type="submission" date="2020-04" db="EMBL/GenBank/DDBJ databases">
        <authorList>
            <person name="Chiriac C."/>
            <person name="Salcher M."/>
            <person name="Ghai R."/>
            <person name="Kavagutti S V."/>
        </authorList>
    </citation>
    <scope>NUCLEOTIDE SEQUENCE</scope>
</reference>
<accession>A0A6J5NTY9</accession>
<proteinExistence type="predicted"/>
<name>A0A6J5NTY9_9CAUD</name>